<keyword evidence="1" id="KW-0472">Membrane</keyword>
<evidence type="ECO:0000256" key="1">
    <source>
        <dbReference type="SAM" id="Phobius"/>
    </source>
</evidence>
<gene>
    <name evidence="2" type="ORF">GCM10007935_30060</name>
</gene>
<name>A0ABQ6C6I2_9BURK</name>
<evidence type="ECO:0000313" key="2">
    <source>
        <dbReference type="EMBL" id="GLS15570.1"/>
    </source>
</evidence>
<evidence type="ECO:0000313" key="3">
    <source>
        <dbReference type="Proteomes" id="UP001156903"/>
    </source>
</evidence>
<feature type="transmembrane region" description="Helical" evidence="1">
    <location>
        <begin position="81"/>
        <end position="103"/>
    </location>
</feature>
<accession>A0ABQ6C6I2</accession>
<comment type="caution">
    <text evidence="2">The sequence shown here is derived from an EMBL/GenBank/DDBJ whole genome shotgun (WGS) entry which is preliminary data.</text>
</comment>
<dbReference type="InterPro" id="IPR021125">
    <property type="entry name" value="DUF2127"/>
</dbReference>
<keyword evidence="3" id="KW-1185">Reference proteome</keyword>
<reference evidence="3" key="1">
    <citation type="journal article" date="2019" name="Int. J. Syst. Evol. Microbiol.">
        <title>The Global Catalogue of Microorganisms (GCM) 10K type strain sequencing project: providing services to taxonomists for standard genome sequencing and annotation.</title>
        <authorList>
            <consortium name="The Broad Institute Genomics Platform"/>
            <consortium name="The Broad Institute Genome Sequencing Center for Infectious Disease"/>
            <person name="Wu L."/>
            <person name="Ma J."/>
        </authorList>
    </citation>
    <scope>NUCLEOTIDE SEQUENCE [LARGE SCALE GENOMIC DNA]</scope>
    <source>
        <strain evidence="3">NBRC 109341</strain>
    </source>
</reference>
<feature type="transmembrane region" description="Helical" evidence="1">
    <location>
        <begin position="134"/>
        <end position="155"/>
    </location>
</feature>
<proteinExistence type="predicted"/>
<feature type="transmembrane region" description="Helical" evidence="1">
    <location>
        <begin position="20"/>
        <end position="42"/>
    </location>
</feature>
<keyword evidence="1" id="KW-1133">Transmembrane helix</keyword>
<organism evidence="2 3">
    <name type="scientific">Hydrogenophaga electricum</name>
    <dbReference type="NCBI Taxonomy" id="1230953"/>
    <lineage>
        <taxon>Bacteria</taxon>
        <taxon>Pseudomonadati</taxon>
        <taxon>Pseudomonadota</taxon>
        <taxon>Betaproteobacteria</taxon>
        <taxon>Burkholderiales</taxon>
        <taxon>Comamonadaceae</taxon>
        <taxon>Hydrogenophaga</taxon>
    </lineage>
</organism>
<protein>
    <submittedName>
        <fullName evidence="2">Membrane protein</fullName>
    </submittedName>
</protein>
<dbReference type="Pfam" id="PF09900">
    <property type="entry name" value="DUF2127"/>
    <property type="match status" value="1"/>
</dbReference>
<dbReference type="EMBL" id="BSPB01000028">
    <property type="protein sequence ID" value="GLS15570.1"/>
    <property type="molecule type" value="Genomic_DNA"/>
</dbReference>
<keyword evidence="1" id="KW-0812">Transmembrane</keyword>
<sequence>MLGGMNVATAPDAAVAVRWIAAFEALKGTVVLLAASGVLTFVHHDLHALAARLMAHAHLNPAAHYPGVWLAAIDQLQNTRVLWLALGALAYASLRFAEAWGLFFRKTWAELLAAGSGALYVPFEVAELVRHPGALSAALLLANLAVVAIMLRALWRRRAAGAL</sequence>
<dbReference type="Proteomes" id="UP001156903">
    <property type="component" value="Unassembled WGS sequence"/>
</dbReference>